<name>A0A1M5JWY1_9BACT</name>
<accession>A0A1M5JWY1</accession>
<organism evidence="1 2">
    <name type="scientific">Dysgonomonas macrotermitis</name>
    <dbReference type="NCBI Taxonomy" id="1346286"/>
    <lineage>
        <taxon>Bacteria</taxon>
        <taxon>Pseudomonadati</taxon>
        <taxon>Bacteroidota</taxon>
        <taxon>Bacteroidia</taxon>
        <taxon>Bacteroidales</taxon>
        <taxon>Dysgonomonadaceae</taxon>
        <taxon>Dysgonomonas</taxon>
    </lineage>
</organism>
<evidence type="ECO:0000313" key="1">
    <source>
        <dbReference type="EMBL" id="SHG45054.1"/>
    </source>
</evidence>
<sequence>MRSLHYKLLIKITFHNNLMLKDKLFLTNPWILRSKKLFLQNKLKAYHNKDYSVVKTFKAGSNSRFLFYEAFMVVC</sequence>
<proteinExistence type="predicted"/>
<dbReference type="STRING" id="1346286.SAMN05444362_1307"/>
<dbReference type="AlphaFoldDB" id="A0A1M5JWY1"/>
<reference evidence="2" key="1">
    <citation type="submission" date="2016-11" db="EMBL/GenBank/DDBJ databases">
        <authorList>
            <person name="Varghese N."/>
            <person name="Submissions S."/>
        </authorList>
    </citation>
    <scope>NUCLEOTIDE SEQUENCE [LARGE SCALE GENOMIC DNA]</scope>
    <source>
        <strain evidence="2">DSM 27370</strain>
    </source>
</reference>
<keyword evidence="2" id="KW-1185">Reference proteome</keyword>
<dbReference type="EMBL" id="FQUC01000030">
    <property type="protein sequence ID" value="SHG45054.1"/>
    <property type="molecule type" value="Genomic_DNA"/>
</dbReference>
<protein>
    <submittedName>
        <fullName evidence="1">Uncharacterized protein</fullName>
    </submittedName>
</protein>
<dbReference type="Proteomes" id="UP000184480">
    <property type="component" value="Unassembled WGS sequence"/>
</dbReference>
<gene>
    <name evidence="1" type="ORF">SAMN05444362_1307</name>
</gene>
<evidence type="ECO:0000313" key="2">
    <source>
        <dbReference type="Proteomes" id="UP000184480"/>
    </source>
</evidence>